<keyword evidence="8" id="KW-0121">Carboxypeptidase</keyword>
<dbReference type="AlphaFoldDB" id="A0A7R9BMA2"/>
<dbReference type="GO" id="GO:0008270">
    <property type="term" value="F:zinc ion binding"/>
    <property type="evidence" value="ECO:0007669"/>
    <property type="project" value="InterPro"/>
</dbReference>
<protein>
    <recommendedName>
        <fullName evidence="5">N-acyl-aliphatic-L-amino acid amidohydrolase</fullName>
        <ecNumber evidence="5">3.5.1.14</ecNumber>
    </recommendedName>
    <alternativeName>
        <fullName evidence="15">N-acyl-L-amino-acid amidohydrolase</fullName>
    </alternativeName>
</protein>
<feature type="active site" description="Proton donor/acceptor" evidence="19">
    <location>
        <position position="752"/>
    </location>
</feature>
<evidence type="ECO:0000256" key="11">
    <source>
        <dbReference type="ARBA" id="ARBA00022801"/>
    </source>
</evidence>
<dbReference type="EMBL" id="OA883009">
    <property type="protein sequence ID" value="CAD7277669.1"/>
    <property type="molecule type" value="Genomic_DNA"/>
</dbReference>
<comment type="function">
    <text evidence="16">Involved in the digestion of the blood meal.</text>
</comment>
<dbReference type="Gene3D" id="3.30.70.360">
    <property type="match status" value="1"/>
</dbReference>
<feature type="binding site" evidence="18">
    <location>
        <position position="76"/>
    </location>
    <ligand>
        <name>Zn(2+)</name>
        <dbReference type="ChEBI" id="CHEBI:29105"/>
        <label>1</label>
    </ligand>
</feature>
<evidence type="ECO:0000256" key="15">
    <source>
        <dbReference type="ARBA" id="ARBA00029656"/>
    </source>
</evidence>
<dbReference type="FunFam" id="3.30.70.360:FF:000005">
    <property type="entry name" value="Putative Aminoacylase-1"/>
    <property type="match status" value="1"/>
</dbReference>
<feature type="active site" evidence="17">
    <location>
        <position position="78"/>
    </location>
</feature>
<comment type="similarity">
    <text evidence="4">Belongs to the peptidase M20A family.</text>
</comment>
<comment type="cofactor">
    <cofactor evidence="18">
        <name>Zn(2+)</name>
        <dbReference type="ChEBI" id="CHEBI:29105"/>
    </cofactor>
    <text evidence="18">Binds 2 Zn(2+) ions per subunit.</text>
</comment>
<dbReference type="PROSITE" id="PS00758">
    <property type="entry name" value="ARGE_DAPE_CPG2_1"/>
    <property type="match status" value="1"/>
</dbReference>
<dbReference type="PANTHER" id="PTHR45892">
    <property type="entry name" value="AMINOACYLASE-1"/>
    <property type="match status" value="1"/>
</dbReference>
<evidence type="ECO:0000256" key="6">
    <source>
        <dbReference type="ARBA" id="ARBA00022490"/>
    </source>
</evidence>
<dbReference type="InterPro" id="IPR036990">
    <property type="entry name" value="M14A-like_propep"/>
</dbReference>
<feature type="active site" description="Proton acceptor" evidence="17">
    <location>
        <position position="144"/>
    </location>
</feature>
<dbReference type="SUPFAM" id="SSF54897">
    <property type="entry name" value="Protease propeptides/inhibitors"/>
    <property type="match status" value="1"/>
</dbReference>
<dbReference type="SMART" id="SM00631">
    <property type="entry name" value="Zn_pept"/>
    <property type="match status" value="1"/>
</dbReference>
<evidence type="ECO:0000256" key="7">
    <source>
        <dbReference type="ARBA" id="ARBA00022525"/>
    </source>
</evidence>
<dbReference type="InterPro" id="IPR002933">
    <property type="entry name" value="Peptidase_M20"/>
</dbReference>
<keyword evidence="14" id="KW-1015">Disulfide bond</keyword>
<dbReference type="GO" id="GO:0005576">
    <property type="term" value="C:extracellular region"/>
    <property type="evidence" value="ECO:0007669"/>
    <property type="project" value="UniProtKB-SubCell"/>
</dbReference>
<organism evidence="21">
    <name type="scientific">Notodromas monacha</name>
    <dbReference type="NCBI Taxonomy" id="399045"/>
    <lineage>
        <taxon>Eukaryota</taxon>
        <taxon>Metazoa</taxon>
        <taxon>Ecdysozoa</taxon>
        <taxon>Arthropoda</taxon>
        <taxon>Crustacea</taxon>
        <taxon>Oligostraca</taxon>
        <taxon>Ostracoda</taxon>
        <taxon>Podocopa</taxon>
        <taxon>Podocopida</taxon>
        <taxon>Cypridocopina</taxon>
        <taxon>Cypridoidea</taxon>
        <taxon>Cyprididae</taxon>
        <taxon>Notodromas</taxon>
    </lineage>
</organism>
<dbReference type="CDD" id="cd03860">
    <property type="entry name" value="M14_CP_A-B_like"/>
    <property type="match status" value="1"/>
</dbReference>
<dbReference type="OrthoDB" id="3064516at2759"/>
<evidence type="ECO:0000256" key="14">
    <source>
        <dbReference type="ARBA" id="ARBA00023157"/>
    </source>
</evidence>
<dbReference type="EMBL" id="CAJPEX010000972">
    <property type="protein sequence ID" value="CAG0917821.1"/>
    <property type="molecule type" value="Genomic_DNA"/>
</dbReference>
<dbReference type="GO" id="GO:0005737">
    <property type="term" value="C:cytoplasm"/>
    <property type="evidence" value="ECO:0007669"/>
    <property type="project" value="UniProtKB-SubCell"/>
</dbReference>
<dbReference type="FunFam" id="3.40.630.10:FF:000019">
    <property type="entry name" value="Aminoacylase 1"/>
    <property type="match status" value="1"/>
</dbReference>
<comment type="similarity">
    <text evidence="3 19">Belongs to the peptidase M14 family.</text>
</comment>
<dbReference type="Pfam" id="PF07687">
    <property type="entry name" value="M20_dimer"/>
    <property type="match status" value="1"/>
</dbReference>
<dbReference type="GO" id="GO:0004181">
    <property type="term" value="F:metallocarboxypeptidase activity"/>
    <property type="evidence" value="ECO:0007669"/>
    <property type="project" value="InterPro"/>
</dbReference>
<evidence type="ECO:0000256" key="13">
    <source>
        <dbReference type="ARBA" id="ARBA00023049"/>
    </source>
</evidence>
<evidence type="ECO:0000256" key="19">
    <source>
        <dbReference type="PROSITE-ProRule" id="PRU01379"/>
    </source>
</evidence>
<evidence type="ECO:0000256" key="2">
    <source>
        <dbReference type="ARBA" id="ARBA00004613"/>
    </source>
</evidence>
<dbReference type="PROSITE" id="PS52035">
    <property type="entry name" value="PEPTIDASE_M14"/>
    <property type="match status" value="1"/>
</dbReference>
<evidence type="ECO:0000256" key="3">
    <source>
        <dbReference type="ARBA" id="ARBA00005988"/>
    </source>
</evidence>
<reference evidence="21" key="1">
    <citation type="submission" date="2020-11" db="EMBL/GenBank/DDBJ databases">
        <authorList>
            <person name="Tran Van P."/>
        </authorList>
    </citation>
    <scope>NUCLEOTIDE SEQUENCE</scope>
</reference>
<keyword evidence="11" id="KW-0378">Hydrolase</keyword>
<keyword evidence="12 18" id="KW-0862">Zinc</keyword>
<feature type="domain" description="Peptidase M14" evidence="20">
    <location>
        <begin position="490"/>
        <end position="786"/>
    </location>
</feature>
<evidence type="ECO:0000256" key="18">
    <source>
        <dbReference type="PIRSR" id="PIRSR610159-2"/>
    </source>
</evidence>
<dbReference type="Gene3D" id="1.10.150.900">
    <property type="match status" value="1"/>
</dbReference>
<keyword evidence="22" id="KW-1185">Reference proteome</keyword>
<evidence type="ECO:0000256" key="8">
    <source>
        <dbReference type="ARBA" id="ARBA00022645"/>
    </source>
</evidence>
<keyword evidence="6" id="KW-0963">Cytoplasm</keyword>
<dbReference type="EC" id="3.5.1.14" evidence="5"/>
<dbReference type="InterPro" id="IPR052083">
    <property type="entry name" value="Aminoacylase-1_M20A"/>
</dbReference>
<dbReference type="InterPro" id="IPR001261">
    <property type="entry name" value="ArgE/DapE_CS"/>
</dbReference>
<keyword evidence="13" id="KW-0482">Metalloprotease</keyword>
<evidence type="ECO:0000313" key="22">
    <source>
        <dbReference type="Proteomes" id="UP000678499"/>
    </source>
</evidence>
<dbReference type="PANTHER" id="PTHR45892:SF1">
    <property type="entry name" value="AMINOACYLASE-1"/>
    <property type="match status" value="1"/>
</dbReference>
<dbReference type="Gene3D" id="3.40.630.10">
    <property type="entry name" value="Zn peptidases"/>
    <property type="match status" value="2"/>
</dbReference>
<evidence type="ECO:0000256" key="17">
    <source>
        <dbReference type="PIRSR" id="PIRSR610159-1"/>
    </source>
</evidence>
<dbReference type="SUPFAM" id="SSF55031">
    <property type="entry name" value="Bacterial exopeptidase dimerisation domain"/>
    <property type="match status" value="1"/>
</dbReference>
<dbReference type="InterPro" id="IPR011650">
    <property type="entry name" value="Peptidase_M20_dimer"/>
</dbReference>
<dbReference type="SUPFAM" id="SSF53187">
    <property type="entry name" value="Zn-dependent exopeptidases"/>
    <property type="match status" value="2"/>
</dbReference>
<evidence type="ECO:0000256" key="10">
    <source>
        <dbReference type="ARBA" id="ARBA00022723"/>
    </source>
</evidence>
<comment type="subcellular location">
    <subcellularLocation>
        <location evidence="1">Cytoplasm</location>
    </subcellularLocation>
    <subcellularLocation>
        <location evidence="2">Secreted</location>
    </subcellularLocation>
</comment>
<dbReference type="FunFam" id="3.40.630.10:FF:000040">
    <property type="entry name" value="zinc carboxypeptidase"/>
    <property type="match status" value="1"/>
</dbReference>
<dbReference type="InterPro" id="IPR000834">
    <property type="entry name" value="Peptidase_M14"/>
</dbReference>
<dbReference type="Gene3D" id="3.30.70.340">
    <property type="entry name" value="Metallocarboxypeptidase-like"/>
    <property type="match status" value="1"/>
</dbReference>
<dbReference type="Pfam" id="PF00246">
    <property type="entry name" value="Peptidase_M14"/>
    <property type="match status" value="1"/>
</dbReference>
<evidence type="ECO:0000256" key="16">
    <source>
        <dbReference type="ARBA" id="ARBA00057299"/>
    </source>
</evidence>
<keyword evidence="7" id="KW-0964">Secreted</keyword>
<dbReference type="Proteomes" id="UP000678499">
    <property type="component" value="Unassembled WGS sequence"/>
</dbReference>
<dbReference type="GO" id="GO:0004046">
    <property type="term" value="F:aminoacylase activity"/>
    <property type="evidence" value="ECO:0007669"/>
    <property type="project" value="UniProtKB-EC"/>
</dbReference>
<feature type="binding site" evidence="18">
    <location>
        <position position="110"/>
    </location>
    <ligand>
        <name>Zn(2+)</name>
        <dbReference type="ChEBI" id="CHEBI:29105"/>
        <label>2</label>
    </ligand>
</feature>
<gene>
    <name evidence="21" type="ORF">NMOB1V02_LOCUS5397</name>
</gene>
<dbReference type="InterPro" id="IPR036264">
    <property type="entry name" value="Bact_exopeptidase_dim_dom"/>
</dbReference>
<evidence type="ECO:0000256" key="5">
    <source>
        <dbReference type="ARBA" id="ARBA00011913"/>
    </source>
</evidence>
<keyword evidence="9" id="KW-0645">Protease</keyword>
<accession>A0A7R9BMA2</accession>
<dbReference type="GO" id="GO:0006520">
    <property type="term" value="P:amino acid metabolic process"/>
    <property type="evidence" value="ECO:0007669"/>
    <property type="project" value="InterPro"/>
</dbReference>
<sequence>MNAEASCSIEKFREYVRIPTVQPEPDYEPAVNFLKEYADELGLEFAVVTPIPKKPVVRLSWIGTNPSDSPIMLVSHVDVVPVFPECWSWEPFGAQIDPATGNIYGRGTQDMKCVGIQYLEAIRRLKADGLVLKRTLHAVFVPDEEIGGVDGMAKFIETDEFRKLNVGFSLDEGLASPTEVYPVYYGERSQQWLEFIFTGNPGHGSRFIPDTAAEKMAKFMGYLMEFREEQKKILESDPNLTDGDVTSTNITILKGGVQPNVVPAELRMTVDFRVSPSMGLSTFRSRLDGWMRDSGADVRCVPVCAFDSSSVTSTGSDNKFWTAFADTCSALGMKIRPQIFPAGTDSRYLRSIGIPAIGFSPMINTPVLLHDHDEFLNKDVFLKGIEIYRALLPAVANVETDYQVIRVHPENDQQLEYLTNLEHHGNYDFWTDVRRDFVDIMVSPEQAHVFKSQMFLKGMKAETFIPDVQKLMDLQKASPVAEGRAMDWTSYHRLGDAKIHSWLDDLAAANPDTVSTQVVGQSTLGKDLKVIRINTAGSPHKFWIDGGIHAREWISPATVTYIINELVNNYEANQELVDAYDWYILPVHNPDGYEYTFTDDRLWRKTLTDHDSFWGCLGADPNRNWDFHWMDIGASQDKCSEIFAGPEPFSEPCCSAIRDFTTELNADSSVLGYFTYHSYSQLWMSPWGWTDALPPTYDELTRVGVAGMNALTAVHGTDYEFGTSTNVIYAASGASDDWAYGVLGVPFVYTIELRDQGRYGFVLPADQIIPSGEETFAGLKVAALEMLVLPAGKH</sequence>
<feature type="binding site" evidence="18">
    <location>
        <position position="145"/>
    </location>
    <ligand>
        <name>Zn(2+)</name>
        <dbReference type="ChEBI" id="CHEBI:29105"/>
        <label>2</label>
    </ligand>
</feature>
<dbReference type="PRINTS" id="PR00765">
    <property type="entry name" value="CRBOXYPTASEA"/>
</dbReference>
<evidence type="ECO:0000256" key="12">
    <source>
        <dbReference type="ARBA" id="ARBA00022833"/>
    </source>
</evidence>
<keyword evidence="10 18" id="KW-0479">Metal-binding</keyword>
<evidence type="ECO:0000256" key="4">
    <source>
        <dbReference type="ARBA" id="ARBA00006247"/>
    </source>
</evidence>
<dbReference type="NCBIfam" id="TIGR01880">
    <property type="entry name" value="Ac-peptdase-euk"/>
    <property type="match status" value="1"/>
</dbReference>
<evidence type="ECO:0000313" key="21">
    <source>
        <dbReference type="EMBL" id="CAD7277669.1"/>
    </source>
</evidence>
<dbReference type="Pfam" id="PF01546">
    <property type="entry name" value="Peptidase_M20"/>
    <property type="match status" value="1"/>
</dbReference>
<dbReference type="Pfam" id="PF02244">
    <property type="entry name" value="Propep_M14"/>
    <property type="match status" value="1"/>
</dbReference>
<feature type="binding site" evidence="18">
    <location>
        <position position="172"/>
    </location>
    <ligand>
        <name>Zn(2+)</name>
        <dbReference type="ChEBI" id="CHEBI:29105"/>
        <label>1</label>
    </ligand>
</feature>
<feature type="binding site" evidence="18">
    <location>
        <position position="110"/>
    </location>
    <ligand>
        <name>Zn(2+)</name>
        <dbReference type="ChEBI" id="CHEBI:29105"/>
        <label>1</label>
    </ligand>
</feature>
<evidence type="ECO:0000256" key="1">
    <source>
        <dbReference type="ARBA" id="ARBA00004496"/>
    </source>
</evidence>
<evidence type="ECO:0000256" key="9">
    <source>
        <dbReference type="ARBA" id="ARBA00022670"/>
    </source>
</evidence>
<evidence type="ECO:0000259" key="20">
    <source>
        <dbReference type="PROSITE" id="PS52035"/>
    </source>
</evidence>
<name>A0A7R9BMA2_9CRUS</name>
<dbReference type="GO" id="GO:0006508">
    <property type="term" value="P:proteolysis"/>
    <property type="evidence" value="ECO:0007669"/>
    <property type="project" value="UniProtKB-KW"/>
</dbReference>
<dbReference type="InterPro" id="IPR003146">
    <property type="entry name" value="M14A_act_pep"/>
</dbReference>
<proteinExistence type="inferred from homology"/>
<dbReference type="FunFam" id="1.10.150.900:FF:000001">
    <property type="entry name" value="Aminoacylase-1, putative"/>
    <property type="match status" value="1"/>
</dbReference>
<dbReference type="InterPro" id="IPR010159">
    <property type="entry name" value="N-acyl_aa_amidohydrolase"/>
</dbReference>
<feature type="binding site" evidence="18">
    <location>
        <position position="370"/>
    </location>
    <ligand>
        <name>Zn(2+)</name>
        <dbReference type="ChEBI" id="CHEBI:29105"/>
        <label>2</label>
    </ligand>
</feature>